<keyword evidence="2" id="KW-1185">Reference proteome</keyword>
<dbReference type="KEGG" id="pco:PHACADRAFT_107873"/>
<organism evidence="1 2">
    <name type="scientific">Phanerochaete carnosa (strain HHB-10118-sp)</name>
    <name type="common">White-rot fungus</name>
    <name type="synonym">Peniophora carnosa</name>
    <dbReference type="NCBI Taxonomy" id="650164"/>
    <lineage>
        <taxon>Eukaryota</taxon>
        <taxon>Fungi</taxon>
        <taxon>Dikarya</taxon>
        <taxon>Basidiomycota</taxon>
        <taxon>Agaricomycotina</taxon>
        <taxon>Agaricomycetes</taxon>
        <taxon>Polyporales</taxon>
        <taxon>Phanerochaetaceae</taxon>
        <taxon>Phanerochaete</taxon>
    </lineage>
</organism>
<sequence>LEHFHTLTLQSKVTAYNYYMTLQKLTNVTQLSKQYDRFKPFLHMLREWHYLKLLKRAGRGHIADGIRNIKPGELCLQCPVCPRLGFNLLDN</sequence>
<dbReference type="AlphaFoldDB" id="K5VCY0"/>
<reference evidence="1 2" key="1">
    <citation type="journal article" date="2012" name="BMC Genomics">
        <title>Comparative genomics of the white-rot fungi, Phanerochaete carnosa and P. chrysosporium, to elucidate the genetic basis of the distinct wood types they colonize.</title>
        <authorList>
            <person name="Suzuki H."/>
            <person name="MacDonald J."/>
            <person name="Syed K."/>
            <person name="Salamov A."/>
            <person name="Hori C."/>
            <person name="Aerts A."/>
            <person name="Henrissat B."/>
            <person name="Wiebenga A."/>
            <person name="vanKuyk P.A."/>
            <person name="Barry K."/>
            <person name="Lindquist E."/>
            <person name="LaButti K."/>
            <person name="Lapidus A."/>
            <person name="Lucas S."/>
            <person name="Coutinho P."/>
            <person name="Gong Y."/>
            <person name="Samejima M."/>
            <person name="Mahadevan R."/>
            <person name="Abou-Zaid M."/>
            <person name="de Vries R.P."/>
            <person name="Igarashi K."/>
            <person name="Yadav J.S."/>
            <person name="Grigoriev I.V."/>
            <person name="Master E.R."/>
        </authorList>
    </citation>
    <scope>NUCLEOTIDE SEQUENCE [LARGE SCALE GENOMIC DNA]</scope>
    <source>
        <strain evidence="1 2">HHB-10118-sp</strain>
    </source>
</reference>
<dbReference type="InParanoid" id="K5VCY0"/>
<gene>
    <name evidence="1" type="ORF">PHACADRAFT_107873</name>
</gene>
<dbReference type="Proteomes" id="UP000008370">
    <property type="component" value="Unassembled WGS sequence"/>
</dbReference>
<dbReference type="HOGENOM" id="CLU_003703_11_2_1"/>
<feature type="non-terminal residue" evidence="1">
    <location>
        <position position="1"/>
    </location>
</feature>
<evidence type="ECO:0000313" key="2">
    <source>
        <dbReference type="Proteomes" id="UP000008370"/>
    </source>
</evidence>
<dbReference type="STRING" id="650164.K5VCY0"/>
<name>K5VCY0_PHACS</name>
<evidence type="ECO:0000313" key="1">
    <source>
        <dbReference type="EMBL" id="EKM48958.1"/>
    </source>
</evidence>
<dbReference type="GeneID" id="18907483"/>
<protein>
    <recommendedName>
        <fullName evidence="3">CxC2-like cysteine cluster KDZ transposase-associated domain-containing protein</fullName>
    </recommendedName>
</protein>
<dbReference type="RefSeq" id="XP_007402488.1">
    <property type="nucleotide sequence ID" value="XM_007402426.1"/>
</dbReference>
<dbReference type="EMBL" id="JH930619">
    <property type="protein sequence ID" value="EKM48958.1"/>
    <property type="molecule type" value="Genomic_DNA"/>
</dbReference>
<evidence type="ECO:0008006" key="3">
    <source>
        <dbReference type="Google" id="ProtNLM"/>
    </source>
</evidence>
<proteinExistence type="predicted"/>
<accession>K5VCY0</accession>
<dbReference type="OrthoDB" id="3257768at2759"/>